<accession>A0A6A4H764</accession>
<reference evidence="2" key="1">
    <citation type="journal article" date="2019" name="Environ. Microbiol.">
        <title>Fungal ecological strategies reflected in gene transcription - a case study of two litter decomposers.</title>
        <authorList>
            <person name="Barbi F."/>
            <person name="Kohler A."/>
            <person name="Barry K."/>
            <person name="Baskaran P."/>
            <person name="Daum C."/>
            <person name="Fauchery L."/>
            <person name="Ihrmark K."/>
            <person name="Kuo A."/>
            <person name="LaButti K."/>
            <person name="Lipzen A."/>
            <person name="Morin E."/>
            <person name="Grigoriev I.V."/>
            <person name="Henrissat B."/>
            <person name="Lindahl B."/>
            <person name="Martin F."/>
        </authorList>
    </citation>
    <scope>NUCLEOTIDE SEQUENCE</scope>
    <source>
        <strain evidence="2">JB14</strain>
    </source>
</reference>
<dbReference type="AlphaFoldDB" id="A0A6A4H764"/>
<name>A0A6A4H764_9AGAR</name>
<gene>
    <name evidence="2" type="ORF">BT96DRAFT_999826</name>
</gene>
<dbReference type="Proteomes" id="UP000799118">
    <property type="component" value="Unassembled WGS sequence"/>
</dbReference>
<feature type="compositionally biased region" description="Polar residues" evidence="1">
    <location>
        <begin position="199"/>
        <end position="218"/>
    </location>
</feature>
<evidence type="ECO:0000256" key="1">
    <source>
        <dbReference type="SAM" id="MobiDB-lite"/>
    </source>
</evidence>
<dbReference type="EMBL" id="ML769582">
    <property type="protein sequence ID" value="KAE9393025.1"/>
    <property type="molecule type" value="Genomic_DNA"/>
</dbReference>
<feature type="region of interest" description="Disordered" evidence="1">
    <location>
        <begin position="169"/>
        <end position="267"/>
    </location>
</feature>
<organism evidence="2 3">
    <name type="scientific">Gymnopus androsaceus JB14</name>
    <dbReference type="NCBI Taxonomy" id="1447944"/>
    <lineage>
        <taxon>Eukaryota</taxon>
        <taxon>Fungi</taxon>
        <taxon>Dikarya</taxon>
        <taxon>Basidiomycota</taxon>
        <taxon>Agaricomycotina</taxon>
        <taxon>Agaricomycetes</taxon>
        <taxon>Agaricomycetidae</taxon>
        <taxon>Agaricales</taxon>
        <taxon>Marasmiineae</taxon>
        <taxon>Omphalotaceae</taxon>
        <taxon>Gymnopus</taxon>
    </lineage>
</organism>
<protein>
    <submittedName>
        <fullName evidence="2">Uncharacterized protein</fullName>
    </submittedName>
</protein>
<feature type="compositionally biased region" description="Basic and acidic residues" evidence="1">
    <location>
        <begin position="245"/>
        <end position="255"/>
    </location>
</feature>
<keyword evidence="3" id="KW-1185">Reference proteome</keyword>
<evidence type="ECO:0000313" key="3">
    <source>
        <dbReference type="Proteomes" id="UP000799118"/>
    </source>
</evidence>
<sequence length="288" mass="32013">MSETRVQIWNVVIPPNTTKSVRDLLPHETNLGNWFGLELKRLALPHSVDQSLIHRTTVSVFKELGGHTSPSSRQPLTLGTLVPVMHKDKELVLRMELKDNWFIKVQGHNPINISGLLHAISQPSPSVAKGLTINVEPSPHNLPNLTQVPPLTQGKFVYLIVRNSYSSTYTADAKSGTPTSVSPPSGPSRDPRLGVKPAISSTVVRSPKSSETFSSEAQLPSPPITPARSWSDEDSNSLRKQSRTPRSEYHSDPYKHAQSSRSNRPLVPQSVAFEGAFPYRLRRKHTWY</sequence>
<proteinExistence type="predicted"/>
<evidence type="ECO:0000313" key="2">
    <source>
        <dbReference type="EMBL" id="KAE9393025.1"/>
    </source>
</evidence>